<organism evidence="13 14">
    <name type="scientific">Ruminiclostridium cellobioparum subsp. termitidis CT1112</name>
    <dbReference type="NCBI Taxonomy" id="1195236"/>
    <lineage>
        <taxon>Bacteria</taxon>
        <taxon>Bacillati</taxon>
        <taxon>Bacillota</taxon>
        <taxon>Clostridia</taxon>
        <taxon>Eubacteriales</taxon>
        <taxon>Oscillospiraceae</taxon>
        <taxon>Ruminiclostridium</taxon>
    </lineage>
</organism>
<dbReference type="eggNOG" id="COG4753">
    <property type="taxonomic scope" value="Bacteria"/>
</dbReference>
<keyword evidence="8" id="KW-0804">Transcription</keyword>
<evidence type="ECO:0000256" key="5">
    <source>
        <dbReference type="ARBA" id="ARBA00023012"/>
    </source>
</evidence>
<dbReference type="GO" id="GO:0003700">
    <property type="term" value="F:DNA-binding transcription factor activity"/>
    <property type="evidence" value="ECO:0007669"/>
    <property type="project" value="InterPro"/>
</dbReference>
<dbReference type="InterPro" id="IPR011006">
    <property type="entry name" value="CheY-like_superfamily"/>
</dbReference>
<dbReference type="InterPro" id="IPR051552">
    <property type="entry name" value="HptR"/>
</dbReference>
<proteinExistence type="predicted"/>
<dbReference type="GO" id="GO:0043565">
    <property type="term" value="F:sequence-specific DNA binding"/>
    <property type="evidence" value="ECO:0007669"/>
    <property type="project" value="InterPro"/>
</dbReference>
<sequence length="424" mass="48531">MQKILIVDDEAFARTAIEDSIKAADNTIQVFTASNGDEALKVLSAEDIDIIMTDIKMPGMSGMELLTEIRRLKIETEVIILSSYNEFDLVRQALQLGAFDYLFKPAMLPNDILEVVKKAFVRQKDRISKSKSVTNKIEGHNHPQDRGTFFFELLNGSGIEQDRYLQGLERFNLNGNINKIVVSVFKLNFYQESLVEKFENNINLLKAAVCEAANDILGQGAIHQFISSNFYEYILVSWDGENLTNKEFTDNVEKKIHLIIEFMNTNFKLDFSIGISNVSTTFTDLSKLYLEATFEASKGSLGSGNISYAWEFKGNISLNKEMKIALDYIKNKLGDKNLSLQMVADHVGLSRNYFCKIFKQTMGVNFIEYITRLRVEKARNLYINTDMKIYEIAEKVGYSDWHYLYSVYKKLFGHSMSQEKPGFR</sequence>
<keyword evidence="7" id="KW-0238">DNA-binding</keyword>
<evidence type="ECO:0000313" key="13">
    <source>
        <dbReference type="EMBL" id="EMS73478.1"/>
    </source>
</evidence>
<evidence type="ECO:0000256" key="1">
    <source>
        <dbReference type="ARBA" id="ARBA00004496"/>
    </source>
</evidence>
<keyword evidence="14" id="KW-1185">Reference proteome</keyword>
<dbReference type="Gene3D" id="1.10.10.60">
    <property type="entry name" value="Homeodomain-like"/>
    <property type="match status" value="2"/>
</dbReference>
<dbReference type="SMART" id="SM00342">
    <property type="entry name" value="HTH_ARAC"/>
    <property type="match status" value="1"/>
</dbReference>
<evidence type="ECO:0000259" key="11">
    <source>
        <dbReference type="PROSITE" id="PS01124"/>
    </source>
</evidence>
<evidence type="ECO:0000256" key="3">
    <source>
        <dbReference type="ARBA" id="ARBA00022490"/>
    </source>
</evidence>
<reference evidence="13 14" key="1">
    <citation type="journal article" date="2013" name="Genome Announc.">
        <title>Draft Genome Sequence of the Cellulolytic, Mesophilic, Anaerobic Bacterium Clostridium termitidis Strain CT1112 (DSM 5398).</title>
        <authorList>
            <person name="Lal S."/>
            <person name="Ramachandran U."/>
            <person name="Zhang X."/>
            <person name="Munir R."/>
            <person name="Sparling R."/>
            <person name="Levin D.B."/>
        </authorList>
    </citation>
    <scope>NUCLEOTIDE SEQUENCE [LARGE SCALE GENOMIC DNA]</scope>
    <source>
        <strain evidence="13 14">CT1112</strain>
    </source>
</reference>
<evidence type="ECO:0000256" key="2">
    <source>
        <dbReference type="ARBA" id="ARBA00018672"/>
    </source>
</evidence>
<dbReference type="eggNOG" id="COG2207">
    <property type="taxonomic scope" value="Bacteria"/>
</dbReference>
<feature type="domain" description="HTH araC/xylS-type" evidence="11">
    <location>
        <begin position="323"/>
        <end position="422"/>
    </location>
</feature>
<protein>
    <recommendedName>
        <fullName evidence="2">Stage 0 sporulation protein A homolog</fullName>
    </recommendedName>
</protein>
<evidence type="ECO:0000256" key="10">
    <source>
        <dbReference type="PROSITE-ProRule" id="PRU00169"/>
    </source>
</evidence>
<dbReference type="SMART" id="SM00448">
    <property type="entry name" value="REC"/>
    <property type="match status" value="1"/>
</dbReference>
<dbReference type="PANTHER" id="PTHR42713:SF3">
    <property type="entry name" value="TRANSCRIPTIONAL REGULATORY PROTEIN HPTR"/>
    <property type="match status" value="1"/>
</dbReference>
<gene>
    <name evidence="13" type="ORF">CTER_0465</name>
</gene>
<dbReference type="PANTHER" id="PTHR42713">
    <property type="entry name" value="HISTIDINE KINASE-RELATED"/>
    <property type="match status" value="1"/>
</dbReference>
<dbReference type="InterPro" id="IPR009057">
    <property type="entry name" value="Homeodomain-like_sf"/>
</dbReference>
<dbReference type="PROSITE" id="PS01124">
    <property type="entry name" value="HTH_ARAC_FAMILY_2"/>
    <property type="match status" value="1"/>
</dbReference>
<evidence type="ECO:0000256" key="9">
    <source>
        <dbReference type="ARBA" id="ARBA00024867"/>
    </source>
</evidence>
<name>S0FY19_RUMCE</name>
<dbReference type="InterPro" id="IPR001789">
    <property type="entry name" value="Sig_transdc_resp-reg_receiver"/>
</dbReference>
<dbReference type="EMBL" id="AORV01000018">
    <property type="protein sequence ID" value="EMS73478.1"/>
    <property type="molecule type" value="Genomic_DNA"/>
</dbReference>
<keyword evidence="5" id="KW-0902">Two-component regulatory system</keyword>
<comment type="subcellular location">
    <subcellularLocation>
        <location evidence="1">Cytoplasm</location>
    </subcellularLocation>
</comment>
<keyword evidence="6" id="KW-0805">Transcription regulation</keyword>
<keyword evidence="3" id="KW-0963">Cytoplasm</keyword>
<evidence type="ECO:0000256" key="7">
    <source>
        <dbReference type="ARBA" id="ARBA00023125"/>
    </source>
</evidence>
<dbReference type="RefSeq" id="WP_004623790.1">
    <property type="nucleotide sequence ID" value="NZ_AORV01000018.1"/>
</dbReference>
<dbReference type="AlphaFoldDB" id="S0FY19"/>
<feature type="modified residue" description="4-aspartylphosphate" evidence="10">
    <location>
        <position position="54"/>
    </location>
</feature>
<dbReference type="InterPro" id="IPR018060">
    <property type="entry name" value="HTH_AraC"/>
</dbReference>
<accession>S0FY19</accession>
<feature type="domain" description="Response regulatory" evidence="12">
    <location>
        <begin position="3"/>
        <end position="119"/>
    </location>
</feature>
<comment type="function">
    <text evidence="9">May play the central regulatory role in sporulation. It may be an element of the effector pathway responsible for the activation of sporulation genes in response to nutritional stress. Spo0A may act in concert with spo0H (a sigma factor) to control the expression of some genes that are critical to the sporulation process.</text>
</comment>
<keyword evidence="4 10" id="KW-0597">Phosphoprotein</keyword>
<dbReference type="GO" id="GO:0000160">
    <property type="term" value="P:phosphorelay signal transduction system"/>
    <property type="evidence" value="ECO:0007669"/>
    <property type="project" value="UniProtKB-KW"/>
</dbReference>
<evidence type="ECO:0000256" key="8">
    <source>
        <dbReference type="ARBA" id="ARBA00023163"/>
    </source>
</evidence>
<dbReference type="Pfam" id="PF00072">
    <property type="entry name" value="Response_reg"/>
    <property type="match status" value="1"/>
</dbReference>
<dbReference type="SUPFAM" id="SSF46689">
    <property type="entry name" value="Homeodomain-like"/>
    <property type="match status" value="2"/>
</dbReference>
<comment type="caution">
    <text evidence="13">The sequence shown here is derived from an EMBL/GenBank/DDBJ whole genome shotgun (WGS) entry which is preliminary data.</text>
</comment>
<dbReference type="PATRIC" id="fig|1195236.3.peg.782"/>
<dbReference type="Proteomes" id="UP000014155">
    <property type="component" value="Unassembled WGS sequence"/>
</dbReference>
<dbReference type="PROSITE" id="PS50110">
    <property type="entry name" value="RESPONSE_REGULATORY"/>
    <property type="match status" value="1"/>
</dbReference>
<dbReference type="STRING" id="1195236.CTER_0465"/>
<evidence type="ECO:0000259" key="12">
    <source>
        <dbReference type="PROSITE" id="PS50110"/>
    </source>
</evidence>
<dbReference type="Pfam" id="PF12833">
    <property type="entry name" value="HTH_18"/>
    <property type="match status" value="1"/>
</dbReference>
<evidence type="ECO:0000256" key="4">
    <source>
        <dbReference type="ARBA" id="ARBA00022553"/>
    </source>
</evidence>
<dbReference type="CDD" id="cd17536">
    <property type="entry name" value="REC_YesN-like"/>
    <property type="match status" value="1"/>
</dbReference>
<dbReference type="Gene3D" id="3.40.50.2300">
    <property type="match status" value="1"/>
</dbReference>
<evidence type="ECO:0000256" key="6">
    <source>
        <dbReference type="ARBA" id="ARBA00023015"/>
    </source>
</evidence>
<dbReference type="GO" id="GO:0005737">
    <property type="term" value="C:cytoplasm"/>
    <property type="evidence" value="ECO:0007669"/>
    <property type="project" value="UniProtKB-SubCell"/>
</dbReference>
<dbReference type="SUPFAM" id="SSF52172">
    <property type="entry name" value="CheY-like"/>
    <property type="match status" value="1"/>
</dbReference>
<evidence type="ECO:0000313" key="14">
    <source>
        <dbReference type="Proteomes" id="UP000014155"/>
    </source>
</evidence>